<name>A0A5C3N692_9AGAM</name>
<dbReference type="Gene3D" id="1.10.510.10">
    <property type="entry name" value="Transferase(Phosphotransferase) domain 1"/>
    <property type="match status" value="1"/>
</dbReference>
<dbReference type="PROSITE" id="PS50011">
    <property type="entry name" value="PROTEIN_KINASE_DOM"/>
    <property type="match status" value="1"/>
</dbReference>
<dbReference type="InterPro" id="IPR004147">
    <property type="entry name" value="ABC1_dom"/>
</dbReference>
<feature type="non-terminal residue" evidence="2">
    <location>
        <position position="1"/>
    </location>
</feature>
<sequence>NEQGAYRRLRILQGTSIPRFYGTIHLESPSQTYDIVHPVLSSVFGIAMEYIDGHTLEDVQQDSELSQARREEMAQSVLTVVRAARKLGVVHADIRSPNIMFRRPDLSAVLIDFVHIALRGSSMSDIEWAREVRSWSAMRATRFLLEDARMHDPTPVAQLARNVQADKLTGWKTYNEQREKMDPSRRDKYYVRIHTPGPDWIPVDDEDGTIHQWHIR</sequence>
<dbReference type="PANTHER" id="PTHR37171">
    <property type="entry name" value="SERINE/THREONINE-PROTEIN KINASE YRZF-RELATED"/>
    <property type="match status" value="1"/>
</dbReference>
<dbReference type="Proteomes" id="UP000305948">
    <property type="component" value="Unassembled WGS sequence"/>
</dbReference>
<proteinExistence type="predicted"/>
<feature type="domain" description="Protein kinase" evidence="1">
    <location>
        <begin position="1"/>
        <end position="216"/>
    </location>
</feature>
<dbReference type="EMBL" id="ML213508">
    <property type="protein sequence ID" value="TFK52803.1"/>
    <property type="molecule type" value="Genomic_DNA"/>
</dbReference>
<gene>
    <name evidence="2" type="ORF">OE88DRAFT_1627386</name>
</gene>
<evidence type="ECO:0000259" key="1">
    <source>
        <dbReference type="PROSITE" id="PS50011"/>
    </source>
</evidence>
<dbReference type="InterPro" id="IPR000719">
    <property type="entry name" value="Prot_kinase_dom"/>
</dbReference>
<evidence type="ECO:0000313" key="2">
    <source>
        <dbReference type="EMBL" id="TFK52803.1"/>
    </source>
</evidence>
<dbReference type="OrthoDB" id="3250851at2759"/>
<dbReference type="SUPFAM" id="SSF56112">
    <property type="entry name" value="Protein kinase-like (PK-like)"/>
    <property type="match status" value="1"/>
</dbReference>
<accession>A0A5C3N692</accession>
<reference evidence="2 3" key="1">
    <citation type="journal article" date="2019" name="Nat. Ecol. Evol.">
        <title>Megaphylogeny resolves global patterns of mushroom evolution.</title>
        <authorList>
            <person name="Varga T."/>
            <person name="Krizsan K."/>
            <person name="Foldi C."/>
            <person name="Dima B."/>
            <person name="Sanchez-Garcia M."/>
            <person name="Sanchez-Ramirez S."/>
            <person name="Szollosi G.J."/>
            <person name="Szarkandi J.G."/>
            <person name="Papp V."/>
            <person name="Albert L."/>
            <person name="Andreopoulos W."/>
            <person name="Angelini C."/>
            <person name="Antonin V."/>
            <person name="Barry K.W."/>
            <person name="Bougher N.L."/>
            <person name="Buchanan P."/>
            <person name="Buyck B."/>
            <person name="Bense V."/>
            <person name="Catcheside P."/>
            <person name="Chovatia M."/>
            <person name="Cooper J."/>
            <person name="Damon W."/>
            <person name="Desjardin D."/>
            <person name="Finy P."/>
            <person name="Geml J."/>
            <person name="Haridas S."/>
            <person name="Hughes K."/>
            <person name="Justo A."/>
            <person name="Karasinski D."/>
            <person name="Kautmanova I."/>
            <person name="Kiss B."/>
            <person name="Kocsube S."/>
            <person name="Kotiranta H."/>
            <person name="LaButti K.M."/>
            <person name="Lechner B.E."/>
            <person name="Liimatainen K."/>
            <person name="Lipzen A."/>
            <person name="Lukacs Z."/>
            <person name="Mihaltcheva S."/>
            <person name="Morgado L.N."/>
            <person name="Niskanen T."/>
            <person name="Noordeloos M.E."/>
            <person name="Ohm R.A."/>
            <person name="Ortiz-Santana B."/>
            <person name="Ovrebo C."/>
            <person name="Racz N."/>
            <person name="Riley R."/>
            <person name="Savchenko A."/>
            <person name="Shiryaev A."/>
            <person name="Soop K."/>
            <person name="Spirin V."/>
            <person name="Szebenyi C."/>
            <person name="Tomsovsky M."/>
            <person name="Tulloss R.E."/>
            <person name="Uehling J."/>
            <person name="Grigoriev I.V."/>
            <person name="Vagvolgyi C."/>
            <person name="Papp T."/>
            <person name="Martin F.M."/>
            <person name="Miettinen O."/>
            <person name="Hibbett D.S."/>
            <person name="Nagy L.G."/>
        </authorList>
    </citation>
    <scope>NUCLEOTIDE SEQUENCE [LARGE SCALE GENOMIC DNA]</scope>
    <source>
        <strain evidence="2 3">OMC1185</strain>
    </source>
</reference>
<dbReference type="GO" id="GO:0005524">
    <property type="term" value="F:ATP binding"/>
    <property type="evidence" value="ECO:0007669"/>
    <property type="project" value="UniProtKB-KW"/>
</dbReference>
<dbReference type="InterPro" id="IPR052396">
    <property type="entry name" value="Meiotic_Drive_Suppr_Kinase"/>
</dbReference>
<dbReference type="AlphaFoldDB" id="A0A5C3N692"/>
<dbReference type="GO" id="GO:0004674">
    <property type="term" value="F:protein serine/threonine kinase activity"/>
    <property type="evidence" value="ECO:0007669"/>
    <property type="project" value="UniProtKB-KW"/>
</dbReference>
<keyword evidence="3" id="KW-1185">Reference proteome</keyword>
<dbReference type="PANTHER" id="PTHR37171:SF1">
    <property type="entry name" value="SERINE_THREONINE-PROTEIN KINASE YRZF-RELATED"/>
    <property type="match status" value="1"/>
</dbReference>
<dbReference type="InterPro" id="IPR011009">
    <property type="entry name" value="Kinase-like_dom_sf"/>
</dbReference>
<protein>
    <recommendedName>
        <fullName evidence="1">Protein kinase domain-containing protein</fullName>
    </recommendedName>
</protein>
<organism evidence="2 3">
    <name type="scientific">Heliocybe sulcata</name>
    <dbReference type="NCBI Taxonomy" id="5364"/>
    <lineage>
        <taxon>Eukaryota</taxon>
        <taxon>Fungi</taxon>
        <taxon>Dikarya</taxon>
        <taxon>Basidiomycota</taxon>
        <taxon>Agaricomycotina</taxon>
        <taxon>Agaricomycetes</taxon>
        <taxon>Gloeophyllales</taxon>
        <taxon>Gloeophyllaceae</taxon>
        <taxon>Heliocybe</taxon>
    </lineage>
</organism>
<dbReference type="Pfam" id="PF03109">
    <property type="entry name" value="ABC1"/>
    <property type="match status" value="1"/>
</dbReference>
<evidence type="ECO:0000313" key="3">
    <source>
        <dbReference type="Proteomes" id="UP000305948"/>
    </source>
</evidence>